<organism evidence="13 14">
    <name type="scientific">Babjeviella inositovora NRRL Y-12698</name>
    <dbReference type="NCBI Taxonomy" id="984486"/>
    <lineage>
        <taxon>Eukaryota</taxon>
        <taxon>Fungi</taxon>
        <taxon>Dikarya</taxon>
        <taxon>Ascomycota</taxon>
        <taxon>Saccharomycotina</taxon>
        <taxon>Pichiomycetes</taxon>
        <taxon>Serinales incertae sedis</taxon>
        <taxon>Babjeviella</taxon>
    </lineage>
</organism>
<gene>
    <name evidence="13" type="ORF">BABINDRAFT_41352</name>
</gene>
<sequence length="382" mass="41979">MPSISPLPHPEAGPHSLHTSLEAKAAPRIQFIDKQSLNYIVKSGIAGGVAGCAAKTLIAPLDRVKILFQTSNPEFTKYAGSMTGLLKASKRIYAMDGVMGLFQGHSATLLRIFPYAAIKFVAYEQIRTLLIPTDEYETAGRRLLAGSLSGLTSVACTYPLDLIRVRLAFSTKHKHAGVVPRGRLLSTIASIYNEAPPARETDPNFVKYARKSLPSFAVQVSNFYRGFVPTIIGMIPYAGVSFYTHDLIHDIFRSPLLANVTVRQVASRSFVSKRSSDEAEFKSSHDQRAPLKAWAQLIAGGLAGMCSQTAAYPFEVIRRRMQVGGVVNDGQFYNVKLLSKVIWREKGFRGFFVGLSIGYIKVVPMVACSFFVYERMKTGLGI</sequence>
<evidence type="ECO:0000256" key="10">
    <source>
        <dbReference type="PROSITE-ProRule" id="PRU00282"/>
    </source>
</evidence>
<dbReference type="PANTHER" id="PTHR24089">
    <property type="entry name" value="SOLUTE CARRIER FAMILY 25"/>
    <property type="match status" value="1"/>
</dbReference>
<dbReference type="PRINTS" id="PR00926">
    <property type="entry name" value="MITOCARRIER"/>
</dbReference>
<dbReference type="PROSITE" id="PS50920">
    <property type="entry name" value="SOLCAR"/>
    <property type="match status" value="3"/>
</dbReference>
<keyword evidence="7 12" id="KW-1133">Transmembrane helix</keyword>
<dbReference type="InterPro" id="IPR018108">
    <property type="entry name" value="MCP_transmembrane"/>
</dbReference>
<dbReference type="RefSeq" id="XP_018983016.1">
    <property type="nucleotide sequence ID" value="XM_019132023.1"/>
</dbReference>
<evidence type="ECO:0000256" key="9">
    <source>
        <dbReference type="ARBA" id="ARBA00023136"/>
    </source>
</evidence>
<evidence type="ECO:0000256" key="6">
    <source>
        <dbReference type="ARBA" id="ARBA00022792"/>
    </source>
</evidence>
<feature type="repeat" description="Solcar" evidence="10">
    <location>
        <begin position="137"/>
        <end position="251"/>
    </location>
</feature>
<evidence type="ECO:0000256" key="7">
    <source>
        <dbReference type="ARBA" id="ARBA00022989"/>
    </source>
</evidence>
<evidence type="ECO:0000256" key="4">
    <source>
        <dbReference type="ARBA" id="ARBA00022692"/>
    </source>
</evidence>
<dbReference type="GO" id="GO:0015228">
    <property type="term" value="F:coenzyme A transmembrane transporter activity"/>
    <property type="evidence" value="ECO:0007669"/>
    <property type="project" value="EnsemblFungi"/>
</dbReference>
<dbReference type="OrthoDB" id="270584at2759"/>
<dbReference type="Gene3D" id="1.50.40.10">
    <property type="entry name" value="Mitochondrial carrier domain"/>
    <property type="match status" value="1"/>
</dbReference>
<keyword evidence="3 11" id="KW-0813">Transport</keyword>
<evidence type="ECO:0000256" key="2">
    <source>
        <dbReference type="ARBA" id="ARBA00006375"/>
    </source>
</evidence>
<dbReference type="InterPro" id="IPR023395">
    <property type="entry name" value="MCP_dom_sf"/>
</dbReference>
<keyword evidence="6" id="KW-0999">Mitochondrion inner membrane</keyword>
<feature type="transmembrane region" description="Helical" evidence="12">
    <location>
        <begin position="350"/>
        <end position="373"/>
    </location>
</feature>
<keyword evidence="9 10" id="KW-0472">Membrane</keyword>
<feature type="repeat" description="Solcar" evidence="10">
    <location>
        <begin position="38"/>
        <end position="129"/>
    </location>
</feature>
<dbReference type="FunFam" id="1.50.40.10:FF:000151">
    <property type="entry name" value="LEU5p Mitochondrial carrier protein"/>
    <property type="match status" value="1"/>
</dbReference>
<protein>
    <recommendedName>
        <fullName evidence="15">Mitochondrial carrier protein LEU5</fullName>
    </recommendedName>
</protein>
<reference evidence="14" key="1">
    <citation type="submission" date="2016-05" db="EMBL/GenBank/DDBJ databases">
        <title>Comparative genomics of biotechnologically important yeasts.</title>
        <authorList>
            <consortium name="DOE Joint Genome Institute"/>
            <person name="Riley R."/>
            <person name="Haridas S."/>
            <person name="Wolfe K.H."/>
            <person name="Lopes M.R."/>
            <person name="Hittinger C.T."/>
            <person name="Goker M."/>
            <person name="Salamov A."/>
            <person name="Wisecaver J."/>
            <person name="Long T.M."/>
            <person name="Aerts A.L."/>
            <person name="Barry K."/>
            <person name="Choi C."/>
            <person name="Clum A."/>
            <person name="Coughlan A.Y."/>
            <person name="Deshpande S."/>
            <person name="Douglass A.P."/>
            <person name="Hanson S.J."/>
            <person name="Klenk H.-P."/>
            <person name="Labutti K."/>
            <person name="Lapidus A."/>
            <person name="Lindquist E."/>
            <person name="Lipzen A."/>
            <person name="Meier-Kolthoff J.P."/>
            <person name="Ohm R.A."/>
            <person name="Otillar R.P."/>
            <person name="Pangilinan J."/>
            <person name="Peng Y."/>
            <person name="Rokas A."/>
            <person name="Rosa C.A."/>
            <person name="Scheuner C."/>
            <person name="Sibirny A.A."/>
            <person name="Slot J.C."/>
            <person name="Stielow J.B."/>
            <person name="Sun H."/>
            <person name="Kurtzman C.P."/>
            <person name="Blackwell M."/>
            <person name="Grigoriev I.V."/>
            <person name="Jeffries T.W."/>
        </authorList>
    </citation>
    <scope>NUCLEOTIDE SEQUENCE [LARGE SCALE GENOMIC DNA]</scope>
    <source>
        <strain evidence="14">NRRL Y-12698</strain>
    </source>
</reference>
<proteinExistence type="inferred from homology"/>
<dbReference type="GO" id="GO:0005743">
    <property type="term" value="C:mitochondrial inner membrane"/>
    <property type="evidence" value="ECO:0007669"/>
    <property type="project" value="UniProtKB-SubCell"/>
</dbReference>
<keyword evidence="14" id="KW-1185">Reference proteome</keyword>
<keyword evidence="5" id="KW-0677">Repeat</keyword>
<evidence type="ECO:0000256" key="8">
    <source>
        <dbReference type="ARBA" id="ARBA00023128"/>
    </source>
</evidence>
<comment type="subcellular location">
    <subcellularLocation>
        <location evidence="1">Mitochondrion inner membrane</location>
        <topology evidence="1">Multi-pass membrane protein</topology>
    </subcellularLocation>
</comment>
<dbReference type="InterPro" id="IPR002067">
    <property type="entry name" value="MCP"/>
</dbReference>
<accession>A0A1E3QJA2</accession>
<dbReference type="GeneID" id="30149876"/>
<keyword evidence="8" id="KW-0496">Mitochondrion</keyword>
<evidence type="ECO:0000256" key="11">
    <source>
        <dbReference type="RuleBase" id="RU000488"/>
    </source>
</evidence>
<dbReference type="AlphaFoldDB" id="A0A1E3QJA2"/>
<evidence type="ECO:0000256" key="3">
    <source>
        <dbReference type="ARBA" id="ARBA00022448"/>
    </source>
</evidence>
<dbReference type="STRING" id="984486.A0A1E3QJA2"/>
<evidence type="ECO:0008006" key="15">
    <source>
        <dbReference type="Google" id="ProtNLM"/>
    </source>
</evidence>
<dbReference type="Proteomes" id="UP000094336">
    <property type="component" value="Unassembled WGS sequence"/>
</dbReference>
<evidence type="ECO:0000256" key="5">
    <source>
        <dbReference type="ARBA" id="ARBA00022737"/>
    </source>
</evidence>
<comment type="similarity">
    <text evidence="2 11">Belongs to the mitochondrial carrier (TC 2.A.29) family.</text>
</comment>
<name>A0A1E3QJA2_9ASCO</name>
<dbReference type="Pfam" id="PF00153">
    <property type="entry name" value="Mito_carr"/>
    <property type="match status" value="3"/>
</dbReference>
<dbReference type="SUPFAM" id="SSF103506">
    <property type="entry name" value="Mitochondrial carrier"/>
    <property type="match status" value="1"/>
</dbReference>
<dbReference type="EMBL" id="KV454439">
    <property type="protein sequence ID" value="ODQ77688.1"/>
    <property type="molecule type" value="Genomic_DNA"/>
</dbReference>
<evidence type="ECO:0000256" key="1">
    <source>
        <dbReference type="ARBA" id="ARBA00004448"/>
    </source>
</evidence>
<evidence type="ECO:0000256" key="12">
    <source>
        <dbReference type="SAM" id="Phobius"/>
    </source>
</evidence>
<evidence type="ECO:0000313" key="14">
    <source>
        <dbReference type="Proteomes" id="UP000094336"/>
    </source>
</evidence>
<feature type="repeat" description="Solcar" evidence="10">
    <location>
        <begin position="291"/>
        <end position="379"/>
    </location>
</feature>
<evidence type="ECO:0000313" key="13">
    <source>
        <dbReference type="EMBL" id="ODQ77688.1"/>
    </source>
</evidence>
<keyword evidence="4 10" id="KW-0812">Transmembrane</keyword>